<feature type="region of interest" description="Disordered" evidence="1">
    <location>
        <begin position="1"/>
        <end position="65"/>
    </location>
</feature>
<proteinExistence type="predicted"/>
<organism evidence="2 3">
    <name type="scientific">Plantactinospora siamensis</name>
    <dbReference type="NCBI Taxonomy" id="555372"/>
    <lineage>
        <taxon>Bacteria</taxon>
        <taxon>Bacillati</taxon>
        <taxon>Actinomycetota</taxon>
        <taxon>Actinomycetes</taxon>
        <taxon>Micromonosporales</taxon>
        <taxon>Micromonosporaceae</taxon>
        <taxon>Plantactinospora</taxon>
    </lineage>
</organism>
<dbReference type="Proteomes" id="UP001589894">
    <property type="component" value="Unassembled WGS sequence"/>
</dbReference>
<evidence type="ECO:0000313" key="2">
    <source>
        <dbReference type="EMBL" id="MFC0564743.1"/>
    </source>
</evidence>
<dbReference type="EMBL" id="JBHLUE010000008">
    <property type="protein sequence ID" value="MFC0564743.1"/>
    <property type="molecule type" value="Genomic_DNA"/>
</dbReference>
<name>A0ABV6NXG3_9ACTN</name>
<feature type="compositionally biased region" description="Basic and acidic residues" evidence="1">
    <location>
        <begin position="1"/>
        <end position="27"/>
    </location>
</feature>
<comment type="caution">
    <text evidence="2">The sequence shown here is derived from an EMBL/GenBank/DDBJ whole genome shotgun (WGS) entry which is preliminary data.</text>
</comment>
<dbReference type="RefSeq" id="WP_377337989.1">
    <property type="nucleotide sequence ID" value="NZ_JBHLUE010000008.1"/>
</dbReference>
<evidence type="ECO:0000256" key="1">
    <source>
        <dbReference type="SAM" id="MobiDB-lite"/>
    </source>
</evidence>
<keyword evidence="3" id="KW-1185">Reference proteome</keyword>
<evidence type="ECO:0000313" key="3">
    <source>
        <dbReference type="Proteomes" id="UP001589894"/>
    </source>
</evidence>
<protein>
    <submittedName>
        <fullName evidence="2">Uncharacterized protein</fullName>
    </submittedName>
</protein>
<feature type="compositionally biased region" description="Basic and acidic residues" evidence="1">
    <location>
        <begin position="37"/>
        <end position="48"/>
    </location>
</feature>
<sequence>MTRHEPAKADPKPRDPRRDQNKNKGDQPARGGDWADEAARARTADDPRAVTPHDPTGVPSTGDDR</sequence>
<gene>
    <name evidence="2" type="ORF">ACFFHU_11440</name>
</gene>
<accession>A0ABV6NXG3</accession>
<reference evidence="2 3" key="1">
    <citation type="submission" date="2024-09" db="EMBL/GenBank/DDBJ databases">
        <authorList>
            <person name="Sun Q."/>
            <person name="Mori K."/>
        </authorList>
    </citation>
    <scope>NUCLEOTIDE SEQUENCE [LARGE SCALE GENOMIC DNA]</scope>
    <source>
        <strain evidence="2 3">TBRC 2205</strain>
    </source>
</reference>